<dbReference type="EMBL" id="BAAAZP010000205">
    <property type="protein sequence ID" value="GAA3710191.1"/>
    <property type="molecule type" value="Genomic_DNA"/>
</dbReference>
<reference evidence="3" key="1">
    <citation type="journal article" date="2019" name="Int. J. Syst. Evol. Microbiol.">
        <title>The Global Catalogue of Microorganisms (GCM) 10K type strain sequencing project: providing services to taxonomists for standard genome sequencing and annotation.</title>
        <authorList>
            <consortium name="The Broad Institute Genomics Platform"/>
            <consortium name="The Broad Institute Genome Sequencing Center for Infectious Disease"/>
            <person name="Wu L."/>
            <person name="Ma J."/>
        </authorList>
    </citation>
    <scope>NUCLEOTIDE SEQUENCE [LARGE SCALE GENOMIC DNA]</scope>
    <source>
        <strain evidence="3">JCM 16904</strain>
    </source>
</reference>
<gene>
    <name evidence="2" type="ORF">GCM10022224_089630</name>
</gene>
<sequence length="293" mass="33542">MLPRLLYLLMVRLSGWLTLLTRDDASKDVEILVLRHEVSVLRRQVAGPRPNWADKALLAALSRLLPTRLRLHRIVTPGTLLAWHRRLVSQRWTYPNAAGRPPIPDELRALVVRLADENPRWGHRRIRGELLGLGHRIGEGTIRRILAAAGLGPAPRQASANWRQFLTSQASGILACDFMHVDTVFLKRLYVLFVMEIETRRVHLLGVTSNPTGAWTTQQARNLLMDLGERADAFRFLIRDRDRKFSRFFDEVFTASGVRVIKTPVRSPRANAFAERFVGTLRRELPRSPAHLW</sequence>
<dbReference type="InterPro" id="IPR001584">
    <property type="entry name" value="Integrase_cat-core"/>
</dbReference>
<accession>A0ABP7DU11</accession>
<dbReference type="PROSITE" id="PS50994">
    <property type="entry name" value="INTEGRASE"/>
    <property type="match status" value="1"/>
</dbReference>
<protein>
    <recommendedName>
        <fullName evidence="1">Integrase catalytic domain-containing protein</fullName>
    </recommendedName>
</protein>
<dbReference type="Pfam" id="PF13565">
    <property type="entry name" value="HTH_32"/>
    <property type="match status" value="1"/>
</dbReference>
<dbReference type="SUPFAM" id="SSF53098">
    <property type="entry name" value="Ribonuclease H-like"/>
    <property type="match status" value="1"/>
</dbReference>
<evidence type="ECO:0000313" key="2">
    <source>
        <dbReference type="EMBL" id="GAA3710191.1"/>
    </source>
</evidence>
<name>A0ABP7DU11_9ACTN</name>
<proteinExistence type="predicted"/>
<dbReference type="RefSeq" id="WP_344893468.1">
    <property type="nucleotide sequence ID" value="NZ_BAAAZP010000205.1"/>
</dbReference>
<dbReference type="InterPro" id="IPR012337">
    <property type="entry name" value="RNaseH-like_sf"/>
</dbReference>
<dbReference type="Proteomes" id="UP001500902">
    <property type="component" value="Unassembled WGS sequence"/>
</dbReference>
<comment type="caution">
    <text evidence="2">The sequence shown here is derived from an EMBL/GenBank/DDBJ whole genome shotgun (WGS) entry which is preliminary data.</text>
</comment>
<feature type="domain" description="Integrase catalytic" evidence="1">
    <location>
        <begin position="151"/>
        <end position="293"/>
    </location>
</feature>
<evidence type="ECO:0000313" key="3">
    <source>
        <dbReference type="Proteomes" id="UP001500902"/>
    </source>
</evidence>
<evidence type="ECO:0000259" key="1">
    <source>
        <dbReference type="PROSITE" id="PS50994"/>
    </source>
</evidence>
<keyword evidence="3" id="KW-1185">Reference proteome</keyword>
<dbReference type="Gene3D" id="3.30.420.10">
    <property type="entry name" value="Ribonuclease H-like superfamily/Ribonuclease H"/>
    <property type="match status" value="1"/>
</dbReference>
<dbReference type="InterPro" id="IPR036397">
    <property type="entry name" value="RNaseH_sf"/>
</dbReference>
<organism evidence="2 3">
    <name type="scientific">Nonomuraea antimicrobica</name>
    <dbReference type="NCBI Taxonomy" id="561173"/>
    <lineage>
        <taxon>Bacteria</taxon>
        <taxon>Bacillati</taxon>
        <taxon>Actinomycetota</taxon>
        <taxon>Actinomycetes</taxon>
        <taxon>Streptosporangiales</taxon>
        <taxon>Streptosporangiaceae</taxon>
        <taxon>Nonomuraea</taxon>
    </lineage>
</organism>